<reference evidence="2 3" key="1">
    <citation type="journal article" date="2012" name="J. Bacteriol.">
        <title>Complete genome sequence of a thermophilic methanogen, Methanocella conradii HZ254, isolated from Chinese rice field soil.</title>
        <authorList>
            <person name="Lu Z."/>
            <person name="Lu Y."/>
        </authorList>
    </citation>
    <scope>NUCLEOTIDE SEQUENCE [LARGE SCALE GENOMIC DNA]</scope>
    <source>
        <strain evidence="3">DSM 24694 / JCM 17849 / CGMCC 1.5162 / HZ254</strain>
    </source>
</reference>
<gene>
    <name evidence="2" type="ordered locus">Mtc_0390</name>
</gene>
<keyword evidence="1" id="KW-1133">Transmembrane helix</keyword>
<keyword evidence="3" id="KW-1185">Reference proteome</keyword>
<dbReference type="EMBL" id="CP003243">
    <property type="protein sequence ID" value="AFC99160.1"/>
    <property type="molecule type" value="Genomic_DNA"/>
</dbReference>
<dbReference type="GeneID" id="11970274"/>
<name>H8IA94_METCZ</name>
<keyword evidence="1" id="KW-0472">Membrane</keyword>
<sequence length="118" mass="12731">MGLSSYLVDIIFYFPLEPRRFIVVCGISNFSFYLGLSLLMGLNHSFAENIVGFILALLAGIISIALASVSMAIYAGARMLLKKSTSFNVTGVETIIACIILALTNMSLLFILILCGSL</sequence>
<protein>
    <submittedName>
        <fullName evidence="2">Uncharacterized protein</fullName>
    </submittedName>
</protein>
<feature type="transmembrane region" description="Helical" evidence="1">
    <location>
        <begin position="94"/>
        <end position="115"/>
    </location>
</feature>
<dbReference type="KEGG" id="mez:Mtc_0390"/>
<evidence type="ECO:0000256" key="1">
    <source>
        <dbReference type="SAM" id="Phobius"/>
    </source>
</evidence>
<dbReference type="RefSeq" id="WP_014404999.1">
    <property type="nucleotide sequence ID" value="NC_017034.1"/>
</dbReference>
<dbReference type="HOGENOM" id="CLU_2067796_0_0_2"/>
<proteinExistence type="predicted"/>
<feature type="transmembrane region" description="Helical" evidence="1">
    <location>
        <begin position="51"/>
        <end position="74"/>
    </location>
</feature>
<evidence type="ECO:0000313" key="2">
    <source>
        <dbReference type="EMBL" id="AFC99160.1"/>
    </source>
</evidence>
<dbReference type="Proteomes" id="UP000005233">
    <property type="component" value="Chromosome"/>
</dbReference>
<keyword evidence="1" id="KW-0812">Transmembrane</keyword>
<organism evidence="2 3">
    <name type="scientific">Methanocella conradii (strain DSM 24694 / JCM 17849 / CGMCC 1.5162 / HZ254)</name>
    <dbReference type="NCBI Taxonomy" id="1041930"/>
    <lineage>
        <taxon>Archaea</taxon>
        <taxon>Methanobacteriati</taxon>
        <taxon>Methanobacteriota</taxon>
        <taxon>Stenosarchaea group</taxon>
        <taxon>Methanomicrobia</taxon>
        <taxon>Methanocellales</taxon>
        <taxon>Methanocellaceae</taxon>
        <taxon>Methanocella</taxon>
    </lineage>
</organism>
<dbReference type="AlphaFoldDB" id="H8IA94"/>
<evidence type="ECO:0000313" key="3">
    <source>
        <dbReference type="Proteomes" id="UP000005233"/>
    </source>
</evidence>
<feature type="transmembrane region" description="Helical" evidence="1">
    <location>
        <begin position="20"/>
        <end position="39"/>
    </location>
</feature>
<accession>H8IA94</accession>